<keyword evidence="3" id="KW-1185">Reference proteome</keyword>
<evidence type="ECO:0000313" key="2">
    <source>
        <dbReference type="EMBL" id="KAJ8288350.1"/>
    </source>
</evidence>
<dbReference type="Proteomes" id="UP001152803">
    <property type="component" value="Unassembled WGS sequence"/>
</dbReference>
<evidence type="ECO:0000256" key="1">
    <source>
        <dbReference type="SAM" id="MobiDB-lite"/>
    </source>
</evidence>
<name>A0A9Q1E2C2_CONCO</name>
<gene>
    <name evidence="2" type="ORF">COCON_G00010090</name>
</gene>
<reference evidence="2" key="1">
    <citation type="journal article" date="2023" name="Science">
        <title>Genome structures resolve the early diversification of teleost fishes.</title>
        <authorList>
            <person name="Parey E."/>
            <person name="Louis A."/>
            <person name="Montfort J."/>
            <person name="Bouchez O."/>
            <person name="Roques C."/>
            <person name="Iampietro C."/>
            <person name="Lluch J."/>
            <person name="Castinel A."/>
            <person name="Donnadieu C."/>
            <person name="Desvignes T."/>
            <person name="Floi Bucao C."/>
            <person name="Jouanno E."/>
            <person name="Wen M."/>
            <person name="Mejri S."/>
            <person name="Dirks R."/>
            <person name="Jansen H."/>
            <person name="Henkel C."/>
            <person name="Chen W.J."/>
            <person name="Zahm M."/>
            <person name="Cabau C."/>
            <person name="Klopp C."/>
            <person name="Thompson A.W."/>
            <person name="Robinson-Rechavi M."/>
            <person name="Braasch I."/>
            <person name="Lecointre G."/>
            <person name="Bobe J."/>
            <person name="Postlethwait J.H."/>
            <person name="Berthelot C."/>
            <person name="Roest Crollius H."/>
            <person name="Guiguen Y."/>
        </authorList>
    </citation>
    <scope>NUCLEOTIDE SEQUENCE</scope>
    <source>
        <strain evidence="2">Concon-B</strain>
    </source>
</reference>
<evidence type="ECO:0000313" key="3">
    <source>
        <dbReference type="Proteomes" id="UP001152803"/>
    </source>
</evidence>
<protein>
    <submittedName>
        <fullName evidence="2">Uncharacterized protein</fullName>
    </submittedName>
</protein>
<accession>A0A9Q1E2C2</accession>
<organism evidence="2 3">
    <name type="scientific">Conger conger</name>
    <name type="common">Conger eel</name>
    <name type="synonym">Muraena conger</name>
    <dbReference type="NCBI Taxonomy" id="82655"/>
    <lineage>
        <taxon>Eukaryota</taxon>
        <taxon>Metazoa</taxon>
        <taxon>Chordata</taxon>
        <taxon>Craniata</taxon>
        <taxon>Vertebrata</taxon>
        <taxon>Euteleostomi</taxon>
        <taxon>Actinopterygii</taxon>
        <taxon>Neopterygii</taxon>
        <taxon>Teleostei</taxon>
        <taxon>Anguilliformes</taxon>
        <taxon>Congridae</taxon>
        <taxon>Conger</taxon>
    </lineage>
</organism>
<comment type="caution">
    <text evidence="2">The sequence shown here is derived from an EMBL/GenBank/DDBJ whole genome shotgun (WGS) entry which is preliminary data.</text>
</comment>
<dbReference type="AlphaFoldDB" id="A0A9Q1E2C2"/>
<proteinExistence type="predicted"/>
<sequence>MDHRVTSSRSLSMCPRGPSAVPPHQSRPPLVAVVKKTPWCTSSDPLFPLLLPNPGGEDFLPN</sequence>
<feature type="region of interest" description="Disordered" evidence="1">
    <location>
        <begin position="1"/>
        <end position="28"/>
    </location>
</feature>
<dbReference type="EMBL" id="JAFJMO010000001">
    <property type="protein sequence ID" value="KAJ8288350.1"/>
    <property type="molecule type" value="Genomic_DNA"/>
</dbReference>